<keyword evidence="3" id="KW-1185">Reference proteome</keyword>
<proteinExistence type="predicted"/>
<feature type="compositionally biased region" description="Basic and acidic residues" evidence="1">
    <location>
        <begin position="1"/>
        <end position="13"/>
    </location>
</feature>
<reference evidence="2" key="1">
    <citation type="journal article" date="2020" name="bioRxiv">
        <title>Chromosome-level reference genome of the European wasp spider Argiope bruennichi: a resource for studies on range expansion and evolutionary adaptation.</title>
        <authorList>
            <person name="Sheffer M.M."/>
            <person name="Hoppe A."/>
            <person name="Krehenwinkel H."/>
            <person name="Uhl G."/>
            <person name="Kuss A.W."/>
            <person name="Jensen L."/>
            <person name="Jensen C."/>
            <person name="Gillespie R.G."/>
            <person name="Hoff K.J."/>
            <person name="Prost S."/>
        </authorList>
    </citation>
    <scope>NUCLEOTIDE SEQUENCE</scope>
</reference>
<protein>
    <submittedName>
        <fullName evidence="2">Uncharacterized protein</fullName>
    </submittedName>
</protein>
<evidence type="ECO:0000256" key="1">
    <source>
        <dbReference type="SAM" id="MobiDB-lite"/>
    </source>
</evidence>
<evidence type="ECO:0000313" key="2">
    <source>
        <dbReference type="EMBL" id="KAF8777705.1"/>
    </source>
</evidence>
<comment type="caution">
    <text evidence="2">The sequence shown here is derived from an EMBL/GenBank/DDBJ whole genome shotgun (WGS) entry which is preliminary data.</text>
</comment>
<gene>
    <name evidence="2" type="ORF">HNY73_014521</name>
</gene>
<dbReference type="AlphaFoldDB" id="A0A8T0ETN4"/>
<reference evidence="2" key="2">
    <citation type="submission" date="2020-06" db="EMBL/GenBank/DDBJ databases">
        <authorList>
            <person name="Sheffer M."/>
        </authorList>
    </citation>
    <scope>NUCLEOTIDE SEQUENCE</scope>
</reference>
<dbReference type="EMBL" id="JABXBU010002072">
    <property type="protein sequence ID" value="KAF8777705.1"/>
    <property type="molecule type" value="Genomic_DNA"/>
</dbReference>
<dbReference type="Proteomes" id="UP000807504">
    <property type="component" value="Unassembled WGS sequence"/>
</dbReference>
<sequence length="279" mass="32096">MREKTRDSHRADSDGMADEGIELRSPFPVVPPLKDSKWNDLPTSADGESRPVEPPKLLPDIGETHPCPYFVGRELNFIKPREEREKKKKEVSPPIIVPPVTVPLVQPPIETLTKPLIEKTPEIPRNTEKEISTFESFLDECLHGIAWECVTQHSRDLSREMFCALISSNAKKFILDKETLNVLRKKLFKKNSDPNWSEPCEPIDRLKFDVLSCQAYKLTKARYTLSNEAISEFHRRTVAQSISEKLMDLYNNDMEKKLKKQDSKELKQNPPRVASFITI</sequence>
<accession>A0A8T0ETN4</accession>
<feature type="region of interest" description="Disordered" evidence="1">
    <location>
        <begin position="1"/>
        <end position="59"/>
    </location>
</feature>
<evidence type="ECO:0000313" key="3">
    <source>
        <dbReference type="Proteomes" id="UP000807504"/>
    </source>
</evidence>
<organism evidence="2 3">
    <name type="scientific">Argiope bruennichi</name>
    <name type="common">Wasp spider</name>
    <name type="synonym">Aranea bruennichi</name>
    <dbReference type="NCBI Taxonomy" id="94029"/>
    <lineage>
        <taxon>Eukaryota</taxon>
        <taxon>Metazoa</taxon>
        <taxon>Ecdysozoa</taxon>
        <taxon>Arthropoda</taxon>
        <taxon>Chelicerata</taxon>
        <taxon>Arachnida</taxon>
        <taxon>Araneae</taxon>
        <taxon>Araneomorphae</taxon>
        <taxon>Entelegynae</taxon>
        <taxon>Araneoidea</taxon>
        <taxon>Araneidae</taxon>
        <taxon>Argiope</taxon>
    </lineage>
</organism>
<name>A0A8T0ETN4_ARGBR</name>